<protein>
    <submittedName>
        <fullName evidence="1">Uncharacterized protein</fullName>
    </submittedName>
</protein>
<evidence type="ECO:0000313" key="1">
    <source>
        <dbReference type="EMBL" id="DAB38760.1"/>
    </source>
</evidence>
<proteinExistence type="predicted"/>
<dbReference type="Proteomes" id="UP000228859">
    <property type="component" value="Unassembled WGS sequence"/>
</dbReference>
<dbReference type="EMBL" id="DLUI01000063">
    <property type="protein sequence ID" value="DAB38760.1"/>
    <property type="molecule type" value="Genomic_DNA"/>
</dbReference>
<evidence type="ECO:0000313" key="2">
    <source>
        <dbReference type="Proteomes" id="UP000228859"/>
    </source>
</evidence>
<gene>
    <name evidence="1" type="ORF">CFH83_04215</name>
</gene>
<dbReference type="AlphaFoldDB" id="A0A2D3WI69"/>
<comment type="caution">
    <text evidence="1">The sequence shown here is derived from an EMBL/GenBank/DDBJ whole genome shotgun (WGS) entry which is preliminary data.</text>
</comment>
<accession>A0A2D3WI69</accession>
<organism evidence="1 2">
    <name type="scientific">Sulfuricurvum kujiense</name>
    <dbReference type="NCBI Taxonomy" id="148813"/>
    <lineage>
        <taxon>Bacteria</taxon>
        <taxon>Pseudomonadati</taxon>
        <taxon>Campylobacterota</taxon>
        <taxon>Epsilonproteobacteria</taxon>
        <taxon>Campylobacterales</taxon>
        <taxon>Sulfurimonadaceae</taxon>
        <taxon>Sulfuricurvum</taxon>
    </lineage>
</organism>
<reference evidence="1 2" key="1">
    <citation type="journal article" date="2017" name="Front. Microbiol.">
        <title>Comparative Genomic Analysis of the Class Epsilonproteobacteria and Proposed Reclassification to Epsilonbacteraeota (phyl. nov.).</title>
        <authorList>
            <person name="Waite D.W."/>
            <person name="Vanwonterghem I."/>
            <person name="Rinke C."/>
            <person name="Parks D.H."/>
            <person name="Zhang Y."/>
            <person name="Takai K."/>
            <person name="Sievert S.M."/>
            <person name="Simon J."/>
            <person name="Campbell B.J."/>
            <person name="Hanson T.E."/>
            <person name="Woyke T."/>
            <person name="Klotz M.G."/>
            <person name="Hugenholtz P."/>
        </authorList>
    </citation>
    <scope>NUCLEOTIDE SEQUENCE [LARGE SCALE GENOMIC DNA]</scope>
    <source>
        <strain evidence="1">UBA12443</strain>
    </source>
</reference>
<name>A0A2D3WI69_9BACT</name>
<sequence>MHFCTYAQLSVAKGFTPLAPLLAIFIISPIQKLLLLNQCIKTFGITMNILNTIIETLGELGKILVTIQSLMEKKEECSLF</sequence>